<keyword evidence="2 6" id="KW-0560">Oxidoreductase</keyword>
<dbReference type="RefSeq" id="XP_016646720.1">
    <property type="nucleotide sequence ID" value="XM_016783087.1"/>
</dbReference>
<dbReference type="InterPro" id="IPR015590">
    <property type="entry name" value="Aldehyde_DH_dom"/>
</dbReference>
<dbReference type="CDD" id="cd07106">
    <property type="entry name" value="ALDH_AldA-AAD23400"/>
    <property type="match status" value="1"/>
</dbReference>
<evidence type="ECO:0000256" key="1">
    <source>
        <dbReference type="ARBA" id="ARBA00009986"/>
    </source>
</evidence>
<dbReference type="Gene3D" id="3.40.309.10">
    <property type="entry name" value="Aldehyde Dehydrogenase, Chain A, domain 2"/>
    <property type="match status" value="1"/>
</dbReference>
<dbReference type="AlphaFoldDB" id="A0A084GHV9"/>
<dbReference type="PROSITE" id="PS00687">
    <property type="entry name" value="ALDEHYDE_DEHYDR_GLU"/>
    <property type="match status" value="1"/>
</dbReference>
<dbReference type="Proteomes" id="UP000028545">
    <property type="component" value="Unassembled WGS sequence"/>
</dbReference>
<dbReference type="Gene3D" id="3.40.605.10">
    <property type="entry name" value="Aldehyde Dehydrogenase, Chain A, domain 1"/>
    <property type="match status" value="2"/>
</dbReference>
<name>A0A084GHV9_PSEDA</name>
<evidence type="ECO:0000256" key="5">
    <source>
        <dbReference type="PROSITE-ProRule" id="PRU10007"/>
    </source>
</evidence>
<dbReference type="EMBL" id="JOWA01000011">
    <property type="protein sequence ID" value="KEZ46921.1"/>
    <property type="molecule type" value="Genomic_DNA"/>
</dbReference>
<evidence type="ECO:0000256" key="3">
    <source>
        <dbReference type="ARBA" id="ARBA00024226"/>
    </source>
</evidence>
<dbReference type="SUPFAM" id="SSF53720">
    <property type="entry name" value="ALDH-like"/>
    <property type="match status" value="1"/>
</dbReference>
<keyword evidence="9" id="KW-1185">Reference proteome</keyword>
<evidence type="ECO:0000256" key="6">
    <source>
        <dbReference type="RuleBase" id="RU003345"/>
    </source>
</evidence>
<dbReference type="EC" id="1.2.1.3" evidence="3"/>
<comment type="similarity">
    <text evidence="1 6">Belongs to the aldehyde dehydrogenase family.</text>
</comment>
<dbReference type="HOGENOM" id="CLU_005391_0_0_1"/>
<dbReference type="GO" id="GO:0004029">
    <property type="term" value="F:aldehyde dehydrogenase (NAD+) activity"/>
    <property type="evidence" value="ECO:0007669"/>
    <property type="project" value="UniProtKB-EC"/>
</dbReference>
<protein>
    <recommendedName>
        <fullName evidence="3">aldehyde dehydrogenase (NAD(+))</fullName>
        <ecNumber evidence="3">1.2.1.3</ecNumber>
    </recommendedName>
</protein>
<sequence>MNEFTLFANTIDGQSSTGCRVTHGVDPSTKTKLWDVPVASAQDVDEAVSAARAAFAGWSGTTWSHRQELILAARQVLQGTKAKMATLLTKESGKPEPLEDRVIQDDDELLLTLHQRPVGVVVAICPWNYPLVLAMGKIAAALITGNCVIVKPSPFTPYSILKFVELTRDIFPPGVLQALNGDDTLGPALCSHRGIDKISFTGSIATGKKIAETAAKTLTPVTLELGGNSASIICPDVDPAVVAPQVAVGSFLNSGQLCVASKRVYVHEDIYDEFLKAMVESVKQWKVGPTSGLEAGIMLGPIQNEMQYNIVQRFFHDASQNGYTFALGSHQQEGSANSFLIKPAIIDNPPDHALVVTGEAFGPIVPLMKWKDEDDVIRRANDTITGLGGAVWSNDIDQAKRLADRIEAGTIWINSAEKPLPQAHFAGHKESGLGGEWGREGLFQYCRPKVVHCYKAKPVAGGK</sequence>
<comment type="caution">
    <text evidence="8">The sequence shown here is derived from an EMBL/GenBank/DDBJ whole genome shotgun (WGS) entry which is preliminary data.</text>
</comment>
<evidence type="ECO:0000256" key="4">
    <source>
        <dbReference type="ARBA" id="ARBA00049194"/>
    </source>
</evidence>
<organism evidence="8 9">
    <name type="scientific">Pseudallescheria apiosperma</name>
    <name type="common">Scedosporium apiospermum</name>
    <dbReference type="NCBI Taxonomy" id="563466"/>
    <lineage>
        <taxon>Eukaryota</taxon>
        <taxon>Fungi</taxon>
        <taxon>Dikarya</taxon>
        <taxon>Ascomycota</taxon>
        <taxon>Pezizomycotina</taxon>
        <taxon>Sordariomycetes</taxon>
        <taxon>Hypocreomycetidae</taxon>
        <taxon>Microascales</taxon>
        <taxon>Microascaceae</taxon>
        <taxon>Scedosporium</taxon>
    </lineage>
</organism>
<accession>A0A084GHV9</accession>
<evidence type="ECO:0000256" key="2">
    <source>
        <dbReference type="ARBA" id="ARBA00023002"/>
    </source>
</evidence>
<feature type="domain" description="Aldehyde dehydrogenase" evidence="7">
    <location>
        <begin position="23"/>
        <end position="96"/>
    </location>
</feature>
<dbReference type="InterPro" id="IPR029510">
    <property type="entry name" value="Ald_DH_CS_GLU"/>
</dbReference>
<evidence type="ECO:0000259" key="7">
    <source>
        <dbReference type="Pfam" id="PF00171"/>
    </source>
</evidence>
<dbReference type="VEuPathDB" id="FungiDB:SAPIO_CDS0264"/>
<feature type="active site" evidence="5">
    <location>
        <position position="224"/>
    </location>
</feature>
<dbReference type="InterPro" id="IPR016162">
    <property type="entry name" value="Ald_DH_N"/>
</dbReference>
<evidence type="ECO:0000313" key="9">
    <source>
        <dbReference type="Proteomes" id="UP000028545"/>
    </source>
</evidence>
<dbReference type="OrthoDB" id="310895at2759"/>
<gene>
    <name evidence="8" type="ORF">SAPIO_CDS0264</name>
</gene>
<dbReference type="GeneID" id="27718416"/>
<dbReference type="InterPro" id="IPR016161">
    <property type="entry name" value="Ald_DH/histidinol_DH"/>
</dbReference>
<feature type="domain" description="Aldehyde dehydrogenase" evidence="7">
    <location>
        <begin position="100"/>
        <end position="451"/>
    </location>
</feature>
<reference evidence="8 9" key="1">
    <citation type="journal article" date="2014" name="Genome Announc.">
        <title>Draft genome sequence of the pathogenic fungus Scedosporium apiospermum.</title>
        <authorList>
            <person name="Vandeputte P."/>
            <person name="Ghamrawi S."/>
            <person name="Rechenmann M."/>
            <person name="Iltis A."/>
            <person name="Giraud S."/>
            <person name="Fleury M."/>
            <person name="Thornton C."/>
            <person name="Delhaes L."/>
            <person name="Meyer W."/>
            <person name="Papon N."/>
            <person name="Bouchara J.P."/>
        </authorList>
    </citation>
    <scope>NUCLEOTIDE SEQUENCE [LARGE SCALE GENOMIC DNA]</scope>
    <source>
        <strain evidence="8 9">IHEM 14462</strain>
    </source>
</reference>
<evidence type="ECO:0000313" key="8">
    <source>
        <dbReference type="EMBL" id="KEZ46921.1"/>
    </source>
</evidence>
<comment type="catalytic activity">
    <reaction evidence="4">
        <text>an aldehyde + NAD(+) + H2O = a carboxylate + NADH + 2 H(+)</text>
        <dbReference type="Rhea" id="RHEA:16185"/>
        <dbReference type="ChEBI" id="CHEBI:15377"/>
        <dbReference type="ChEBI" id="CHEBI:15378"/>
        <dbReference type="ChEBI" id="CHEBI:17478"/>
        <dbReference type="ChEBI" id="CHEBI:29067"/>
        <dbReference type="ChEBI" id="CHEBI:57540"/>
        <dbReference type="ChEBI" id="CHEBI:57945"/>
        <dbReference type="EC" id="1.2.1.3"/>
    </reaction>
</comment>
<dbReference type="InterPro" id="IPR044086">
    <property type="entry name" value="LUC3-like"/>
</dbReference>
<dbReference type="InterPro" id="IPR016163">
    <property type="entry name" value="Ald_DH_C"/>
</dbReference>
<dbReference type="OMA" id="APCMHAG"/>
<dbReference type="PANTHER" id="PTHR11699">
    <property type="entry name" value="ALDEHYDE DEHYDROGENASE-RELATED"/>
    <property type="match status" value="1"/>
</dbReference>
<dbReference type="KEGG" id="sapo:SAPIO_CDS0264"/>
<proteinExistence type="inferred from homology"/>
<dbReference type="Pfam" id="PF00171">
    <property type="entry name" value="Aldedh"/>
    <property type="match status" value="2"/>
</dbReference>